<dbReference type="GO" id="GO:0005856">
    <property type="term" value="C:cytoskeleton"/>
    <property type="evidence" value="ECO:0007669"/>
    <property type="project" value="UniProtKB-SubCell"/>
</dbReference>
<evidence type="ECO:0000256" key="2">
    <source>
        <dbReference type="ARBA" id="ARBA00022490"/>
    </source>
</evidence>
<comment type="similarity">
    <text evidence="6">Belongs to the actin family.</text>
</comment>
<dbReference type="Gene3D" id="3.90.640.10">
    <property type="entry name" value="Actin, Chain A, domain 4"/>
    <property type="match status" value="1"/>
</dbReference>
<reference evidence="7" key="1">
    <citation type="journal article" date="2022" name="bioRxiv">
        <title>Sequencing and chromosome-scale assembly of the giantPleurodeles waltlgenome.</title>
        <authorList>
            <person name="Brown T."/>
            <person name="Elewa A."/>
            <person name="Iarovenko S."/>
            <person name="Subramanian E."/>
            <person name="Araus A.J."/>
            <person name="Petzold A."/>
            <person name="Susuki M."/>
            <person name="Suzuki K.-i.T."/>
            <person name="Hayashi T."/>
            <person name="Toyoda A."/>
            <person name="Oliveira C."/>
            <person name="Osipova E."/>
            <person name="Leigh N.D."/>
            <person name="Simon A."/>
            <person name="Yun M.H."/>
        </authorList>
    </citation>
    <scope>NUCLEOTIDE SEQUENCE</scope>
    <source>
        <strain evidence="7">20211129_DDA</strain>
        <tissue evidence="7">Liver</tissue>
    </source>
</reference>
<dbReference type="FunFam" id="3.30.420.40:FF:000148">
    <property type="entry name" value="Actin, alpha skeletal muscle"/>
    <property type="match status" value="1"/>
</dbReference>
<keyword evidence="5" id="KW-0206">Cytoskeleton</keyword>
<dbReference type="Pfam" id="PF00022">
    <property type="entry name" value="Actin"/>
    <property type="match status" value="1"/>
</dbReference>
<sequence>MYSHQLKSAVVIDNGSGLIKAGLSGEKLPRFVYSNIIGRARATSVMIGAGQKEYYIGDEAQAKRGILSIKHPVEHGVVTSWPDMELIWRNVYEYDLKIRPSERPVLVTEVPLNPLCNREAMTQVLFECFKVPAMYVAIQSVLALYTSGRTTGCVVDCGAGVTNTVPIFEGYCMPRAVLRLDVAGHDLTDYLMHILSEIGLSLVSTSEREIVQDIKEKLCYVAVDLEADMHKTSSEVEKDYRLPDGNVITMYNQRFRCPETLFNPVNIGLGTPGIHELCNNTIMRCDLDLRQCLYCNIILSGGSSLFPGMHERLTKEVCRLVPCDTTIKVFAPVDRRLSVWTGASILSSLSAFQQMWVTAYDYKEVGPNIVHRKCF</sequence>
<accession>A0AAV7LK81</accession>
<dbReference type="SUPFAM" id="SSF53067">
    <property type="entry name" value="Actin-like ATPase domain"/>
    <property type="match status" value="2"/>
</dbReference>
<gene>
    <name evidence="7" type="ORF">NDU88_001022</name>
</gene>
<dbReference type="SMART" id="SM00268">
    <property type="entry name" value="ACTIN"/>
    <property type="match status" value="1"/>
</dbReference>
<evidence type="ECO:0000256" key="1">
    <source>
        <dbReference type="ARBA" id="ARBA00004245"/>
    </source>
</evidence>
<dbReference type="InterPro" id="IPR043129">
    <property type="entry name" value="ATPase_NBD"/>
</dbReference>
<dbReference type="Gene3D" id="3.30.420.40">
    <property type="match status" value="2"/>
</dbReference>
<organism evidence="7 8">
    <name type="scientific">Pleurodeles waltl</name>
    <name type="common">Iberian ribbed newt</name>
    <dbReference type="NCBI Taxonomy" id="8319"/>
    <lineage>
        <taxon>Eukaryota</taxon>
        <taxon>Metazoa</taxon>
        <taxon>Chordata</taxon>
        <taxon>Craniata</taxon>
        <taxon>Vertebrata</taxon>
        <taxon>Euteleostomi</taxon>
        <taxon>Amphibia</taxon>
        <taxon>Batrachia</taxon>
        <taxon>Caudata</taxon>
        <taxon>Salamandroidea</taxon>
        <taxon>Salamandridae</taxon>
        <taxon>Pleurodelinae</taxon>
        <taxon>Pleurodeles</taxon>
    </lineage>
</organism>
<dbReference type="CDD" id="cd13397">
    <property type="entry name" value="ASKHA_NBD_actin_Arp-T1-3"/>
    <property type="match status" value="1"/>
</dbReference>
<keyword evidence="4" id="KW-0067">ATP-binding</keyword>
<evidence type="ECO:0000313" key="8">
    <source>
        <dbReference type="Proteomes" id="UP001066276"/>
    </source>
</evidence>
<evidence type="ECO:0008006" key="9">
    <source>
        <dbReference type="Google" id="ProtNLM"/>
    </source>
</evidence>
<comment type="subcellular location">
    <subcellularLocation>
        <location evidence="1">Cytoplasm</location>
        <location evidence="1">Cytoskeleton</location>
    </subcellularLocation>
</comment>
<dbReference type="Proteomes" id="UP001066276">
    <property type="component" value="Chromosome 11"/>
</dbReference>
<keyword evidence="3" id="KW-0547">Nucleotide-binding</keyword>
<keyword evidence="2" id="KW-0963">Cytoplasm</keyword>
<proteinExistence type="inferred from homology"/>
<dbReference type="PROSITE" id="PS00406">
    <property type="entry name" value="ACTINS_1"/>
    <property type="match status" value="1"/>
</dbReference>
<evidence type="ECO:0000256" key="3">
    <source>
        <dbReference type="ARBA" id="ARBA00022741"/>
    </source>
</evidence>
<name>A0AAV7LK81_PLEWA</name>
<dbReference type="EMBL" id="JANPWB010000015">
    <property type="protein sequence ID" value="KAJ1087859.1"/>
    <property type="molecule type" value="Genomic_DNA"/>
</dbReference>
<evidence type="ECO:0000256" key="4">
    <source>
        <dbReference type="ARBA" id="ARBA00022840"/>
    </source>
</evidence>
<dbReference type="PRINTS" id="PR00190">
    <property type="entry name" value="ACTIN"/>
</dbReference>
<dbReference type="GO" id="GO:0005524">
    <property type="term" value="F:ATP binding"/>
    <property type="evidence" value="ECO:0007669"/>
    <property type="project" value="UniProtKB-KW"/>
</dbReference>
<keyword evidence="8" id="KW-1185">Reference proteome</keyword>
<dbReference type="InterPro" id="IPR004000">
    <property type="entry name" value="Actin"/>
</dbReference>
<evidence type="ECO:0000256" key="6">
    <source>
        <dbReference type="RuleBase" id="RU000487"/>
    </source>
</evidence>
<evidence type="ECO:0000256" key="5">
    <source>
        <dbReference type="ARBA" id="ARBA00023212"/>
    </source>
</evidence>
<dbReference type="InterPro" id="IPR004001">
    <property type="entry name" value="Actin_CS"/>
</dbReference>
<dbReference type="AlphaFoldDB" id="A0AAV7LK81"/>
<comment type="caution">
    <text evidence="7">The sequence shown here is derived from an EMBL/GenBank/DDBJ whole genome shotgun (WGS) entry which is preliminary data.</text>
</comment>
<protein>
    <recommendedName>
        <fullName evidence="9">Actin-related protein T3</fullName>
    </recommendedName>
</protein>
<dbReference type="FunFam" id="3.90.640.10:FF:000047">
    <property type="entry name" value="Actin, alpha skeletal muscle"/>
    <property type="match status" value="1"/>
</dbReference>
<dbReference type="EMBL" id="JANPWB010000015">
    <property type="protein sequence ID" value="KAJ1087860.1"/>
    <property type="molecule type" value="Genomic_DNA"/>
</dbReference>
<evidence type="ECO:0000313" key="7">
    <source>
        <dbReference type="EMBL" id="KAJ1087860.1"/>
    </source>
</evidence>
<dbReference type="PANTHER" id="PTHR11937">
    <property type="entry name" value="ACTIN"/>
    <property type="match status" value="1"/>
</dbReference>